<dbReference type="EMBL" id="QBKT01000001">
    <property type="protein sequence ID" value="PTX63608.1"/>
    <property type="molecule type" value="Genomic_DNA"/>
</dbReference>
<dbReference type="AlphaFoldDB" id="A0A2T6C5K5"/>
<dbReference type="Proteomes" id="UP000244090">
    <property type="component" value="Unassembled WGS sequence"/>
</dbReference>
<organism evidence="1 2">
    <name type="scientific">Kordia periserrulae</name>
    <dbReference type="NCBI Taxonomy" id="701523"/>
    <lineage>
        <taxon>Bacteria</taxon>
        <taxon>Pseudomonadati</taxon>
        <taxon>Bacteroidota</taxon>
        <taxon>Flavobacteriia</taxon>
        <taxon>Flavobacteriales</taxon>
        <taxon>Flavobacteriaceae</taxon>
        <taxon>Kordia</taxon>
    </lineage>
</organism>
<dbReference type="RefSeq" id="WP_108112996.1">
    <property type="nucleotide sequence ID" value="NZ_QBKT01000001.1"/>
</dbReference>
<dbReference type="OrthoDB" id="1431632at2"/>
<accession>A0A2T6C5K5</accession>
<reference evidence="1 2" key="1">
    <citation type="submission" date="2018-04" db="EMBL/GenBank/DDBJ databases">
        <title>Genomic Encyclopedia of Archaeal and Bacterial Type Strains, Phase II (KMG-II): from individual species to whole genera.</title>
        <authorList>
            <person name="Goeker M."/>
        </authorList>
    </citation>
    <scope>NUCLEOTIDE SEQUENCE [LARGE SCALE GENOMIC DNA]</scope>
    <source>
        <strain evidence="1 2">DSM 25731</strain>
    </source>
</reference>
<sequence>MNLNSICQQLLQFKVEATTEDFEINLFFDKVGEEIHELGTLNNTQKEQLITTLFQCIANQHPEMEANFSFIHLIENIDAPDFKIYEAELLKFTKAHGTITSVLLLNRHINSLDKTKQTESLDILKAIAENKNYSEHVRQEALNYYNYQKKKLL</sequence>
<name>A0A2T6C5K5_9FLAO</name>
<protein>
    <recommendedName>
        <fullName evidence="3">Immunity protein 30 of polymorphic toxin system</fullName>
    </recommendedName>
</protein>
<proteinExistence type="predicted"/>
<evidence type="ECO:0008006" key="3">
    <source>
        <dbReference type="Google" id="ProtNLM"/>
    </source>
</evidence>
<gene>
    <name evidence="1" type="ORF">C8N46_101209</name>
</gene>
<comment type="caution">
    <text evidence="1">The sequence shown here is derived from an EMBL/GenBank/DDBJ whole genome shotgun (WGS) entry which is preliminary data.</text>
</comment>
<evidence type="ECO:0000313" key="1">
    <source>
        <dbReference type="EMBL" id="PTX63608.1"/>
    </source>
</evidence>
<evidence type="ECO:0000313" key="2">
    <source>
        <dbReference type="Proteomes" id="UP000244090"/>
    </source>
</evidence>
<keyword evidence="2" id="KW-1185">Reference proteome</keyword>